<accession>A0A4C1ZSX2</accession>
<feature type="compositionally biased region" description="Pro residues" evidence="1">
    <location>
        <begin position="177"/>
        <end position="187"/>
    </location>
</feature>
<dbReference type="EMBL" id="BGZK01002233">
    <property type="protein sequence ID" value="GBP92021.1"/>
    <property type="molecule type" value="Genomic_DNA"/>
</dbReference>
<comment type="caution">
    <text evidence="2">The sequence shown here is derived from an EMBL/GenBank/DDBJ whole genome shotgun (WGS) entry which is preliminary data.</text>
</comment>
<evidence type="ECO:0000313" key="3">
    <source>
        <dbReference type="Proteomes" id="UP000299102"/>
    </source>
</evidence>
<protein>
    <submittedName>
        <fullName evidence="2">Uncharacterized protein</fullName>
    </submittedName>
</protein>
<dbReference type="Proteomes" id="UP000299102">
    <property type="component" value="Unassembled WGS sequence"/>
</dbReference>
<evidence type="ECO:0000256" key="1">
    <source>
        <dbReference type="SAM" id="MobiDB-lite"/>
    </source>
</evidence>
<reference evidence="2 3" key="1">
    <citation type="journal article" date="2019" name="Commun. Biol.">
        <title>The bagworm genome reveals a unique fibroin gene that provides high tensile strength.</title>
        <authorList>
            <person name="Kono N."/>
            <person name="Nakamura H."/>
            <person name="Ohtoshi R."/>
            <person name="Tomita M."/>
            <person name="Numata K."/>
            <person name="Arakawa K."/>
        </authorList>
    </citation>
    <scope>NUCLEOTIDE SEQUENCE [LARGE SCALE GENOMIC DNA]</scope>
</reference>
<name>A0A4C1ZSX2_EUMVA</name>
<feature type="compositionally biased region" description="Polar residues" evidence="1">
    <location>
        <begin position="98"/>
        <end position="107"/>
    </location>
</feature>
<gene>
    <name evidence="2" type="ORF">EVAR_63700_1</name>
</gene>
<feature type="region of interest" description="Disordered" evidence="1">
    <location>
        <begin position="172"/>
        <end position="193"/>
    </location>
</feature>
<proteinExistence type="predicted"/>
<evidence type="ECO:0000313" key="2">
    <source>
        <dbReference type="EMBL" id="GBP92021.1"/>
    </source>
</evidence>
<feature type="region of interest" description="Disordered" evidence="1">
    <location>
        <begin position="94"/>
        <end position="130"/>
    </location>
</feature>
<feature type="region of interest" description="Disordered" evidence="1">
    <location>
        <begin position="11"/>
        <end position="34"/>
    </location>
</feature>
<organism evidence="2 3">
    <name type="scientific">Eumeta variegata</name>
    <name type="common">Bagworm moth</name>
    <name type="synonym">Eumeta japonica</name>
    <dbReference type="NCBI Taxonomy" id="151549"/>
    <lineage>
        <taxon>Eukaryota</taxon>
        <taxon>Metazoa</taxon>
        <taxon>Ecdysozoa</taxon>
        <taxon>Arthropoda</taxon>
        <taxon>Hexapoda</taxon>
        <taxon>Insecta</taxon>
        <taxon>Pterygota</taxon>
        <taxon>Neoptera</taxon>
        <taxon>Endopterygota</taxon>
        <taxon>Lepidoptera</taxon>
        <taxon>Glossata</taxon>
        <taxon>Ditrysia</taxon>
        <taxon>Tineoidea</taxon>
        <taxon>Psychidae</taxon>
        <taxon>Oiketicinae</taxon>
        <taxon>Eumeta</taxon>
    </lineage>
</organism>
<sequence length="278" mass="30286">MALVRFCFRPSDGHSRPRIPPASARSRGPARPRRLRATGGELVRAGAHLRAGAGTAKVVASRRERPCARAGGTARPEVDRSLALAVEARGGRCRSKPSKISVQNSDSEIIGDGPTRRAAPAAPGPPSCLQPIRNNQFSCLLWKSRRKRHRRGRRGGALTLTAQLRGCEALREGAPAAGPPPPSPRPRTPMRSVGRHVARRLRICLRFCTNRETRGPTSVLIESAYSYKYPYHFTYQHCPERGSCAQTSPIDCGASAAVGRRFTLFVRSEIKLKLAQCG</sequence>
<dbReference type="AlphaFoldDB" id="A0A4C1ZSX2"/>
<keyword evidence="3" id="KW-1185">Reference proteome</keyword>